<dbReference type="OrthoDB" id="622550at2"/>
<dbReference type="GO" id="GO:0016491">
    <property type="term" value="F:oxidoreductase activity"/>
    <property type="evidence" value="ECO:0007669"/>
    <property type="project" value="InterPro"/>
</dbReference>
<dbReference type="RefSeq" id="WP_089774607.1">
    <property type="nucleotide sequence ID" value="NZ_FNTX01000002.1"/>
</dbReference>
<dbReference type="SUPFAM" id="SSF50475">
    <property type="entry name" value="FMN-binding split barrel"/>
    <property type="match status" value="1"/>
</dbReference>
<accession>A0A1H5MYI9</accession>
<keyword evidence="2" id="KW-1185">Reference proteome</keyword>
<organism evidence="1 2">
    <name type="scientific">Ruania alba</name>
    <dbReference type="NCBI Taxonomy" id="648782"/>
    <lineage>
        <taxon>Bacteria</taxon>
        <taxon>Bacillati</taxon>
        <taxon>Actinomycetota</taxon>
        <taxon>Actinomycetes</taxon>
        <taxon>Micrococcales</taxon>
        <taxon>Ruaniaceae</taxon>
        <taxon>Ruania</taxon>
    </lineage>
</organism>
<dbReference type="STRING" id="648782.SAMN04488554_3759"/>
<evidence type="ECO:0000313" key="1">
    <source>
        <dbReference type="EMBL" id="SEE94343.1"/>
    </source>
</evidence>
<name>A0A1H5MYI9_9MICO</name>
<dbReference type="Proteomes" id="UP000199220">
    <property type="component" value="Unassembled WGS sequence"/>
</dbReference>
<dbReference type="AlphaFoldDB" id="A0A1H5MYI9"/>
<dbReference type="Pfam" id="PF04075">
    <property type="entry name" value="F420H2_quin_red"/>
    <property type="match status" value="1"/>
</dbReference>
<dbReference type="InterPro" id="IPR004378">
    <property type="entry name" value="F420H2_quin_Rdtase"/>
</dbReference>
<proteinExistence type="predicted"/>
<dbReference type="EMBL" id="FNTX01000002">
    <property type="protein sequence ID" value="SEE94343.1"/>
    <property type="molecule type" value="Genomic_DNA"/>
</dbReference>
<dbReference type="InterPro" id="IPR012349">
    <property type="entry name" value="Split_barrel_FMN-bd"/>
</dbReference>
<gene>
    <name evidence="1" type="ORF">SAMN04488554_3759</name>
</gene>
<protein>
    <submittedName>
        <fullName evidence="1">Deazaflavin-dependent oxidoreductase, nitroreductase family</fullName>
    </submittedName>
</protein>
<evidence type="ECO:0000313" key="2">
    <source>
        <dbReference type="Proteomes" id="UP000199220"/>
    </source>
</evidence>
<sequence>MSVMKVVNLVPSLLLHLPLLHRVLSGRYLILEFTGRRSGRRFRTPVAYVRDGSAVLMSTDSPWWRNVASNPGVGLRLRGREVSGTASVIDDGHAARAHLARLSTIPGYAKAAGLERVGGQVPAMAIAEALDSGRRVIRIEVAA</sequence>
<reference evidence="2" key="1">
    <citation type="submission" date="2016-10" db="EMBL/GenBank/DDBJ databases">
        <authorList>
            <person name="Varghese N."/>
            <person name="Submissions S."/>
        </authorList>
    </citation>
    <scope>NUCLEOTIDE SEQUENCE [LARGE SCALE GENOMIC DNA]</scope>
    <source>
        <strain evidence="2">DSM 21368</strain>
    </source>
</reference>
<dbReference type="Gene3D" id="2.30.110.10">
    <property type="entry name" value="Electron Transport, Fmn-binding Protein, Chain A"/>
    <property type="match status" value="1"/>
</dbReference>